<reference evidence="10 11" key="1">
    <citation type="submission" date="2009-01" db="EMBL/GenBank/DDBJ databases">
        <title>Complete sequence of Clostridium cellulolyticum H10.</title>
        <authorList>
            <consortium name="US DOE Joint Genome Institute"/>
            <person name="Lucas S."/>
            <person name="Copeland A."/>
            <person name="Lapidus A."/>
            <person name="Glavina del Rio T."/>
            <person name="Dalin E."/>
            <person name="Tice H."/>
            <person name="Bruce D."/>
            <person name="Goodwin L."/>
            <person name="Pitluck S."/>
            <person name="Chertkov O."/>
            <person name="Saunders E."/>
            <person name="Brettin T."/>
            <person name="Detter J.C."/>
            <person name="Han C."/>
            <person name="Larimer F."/>
            <person name="Land M."/>
            <person name="Hauser L."/>
            <person name="Kyrpides N."/>
            <person name="Ivanova N."/>
            <person name="Zhou J."/>
            <person name="Richardson P."/>
        </authorList>
    </citation>
    <scope>NUCLEOTIDE SEQUENCE [LARGE SCALE GENOMIC DNA]</scope>
    <source>
        <strain evidence="11">ATCC 35319 / DSM 5812 / JCM 6584 / H10</strain>
    </source>
</reference>
<dbReference type="AlphaFoldDB" id="B8I188"/>
<evidence type="ECO:0000256" key="5">
    <source>
        <dbReference type="ARBA" id="ARBA00022741"/>
    </source>
</evidence>
<evidence type="ECO:0000256" key="2">
    <source>
        <dbReference type="ARBA" id="ARBA00005051"/>
    </source>
</evidence>
<dbReference type="Pfam" id="PF01288">
    <property type="entry name" value="HPPK"/>
    <property type="match status" value="1"/>
</dbReference>
<comment type="pathway">
    <text evidence="2">Cofactor biosynthesis; tetrahydrofolate biosynthesis; 2-amino-4-hydroxy-6-hydroxymethyl-7,8-dihydropteridine diphosphate from 7,8-dihydroneopterin triphosphate: step 4/4.</text>
</comment>
<dbReference type="GO" id="GO:0003848">
    <property type="term" value="F:2-amino-4-hydroxy-6-hydroxymethyldihydropteridine diphosphokinase activity"/>
    <property type="evidence" value="ECO:0007669"/>
    <property type="project" value="UniProtKB-EC"/>
</dbReference>
<gene>
    <name evidence="10" type="ordered locus">Ccel_1332</name>
</gene>
<evidence type="ECO:0000256" key="6">
    <source>
        <dbReference type="ARBA" id="ARBA00022777"/>
    </source>
</evidence>
<feature type="domain" description="7,8-dihydro-6-hydroxymethylpterin-pyrophosphokinase" evidence="9">
    <location>
        <begin position="92"/>
        <end position="103"/>
    </location>
</feature>
<evidence type="ECO:0000256" key="3">
    <source>
        <dbReference type="ARBA" id="ARBA00013253"/>
    </source>
</evidence>
<keyword evidence="6 10" id="KW-0418">Kinase</keyword>
<evidence type="ECO:0000313" key="10">
    <source>
        <dbReference type="EMBL" id="ACL75686.1"/>
    </source>
</evidence>
<dbReference type="STRING" id="394503.Ccel_1332"/>
<keyword evidence="4" id="KW-0808">Transferase</keyword>
<evidence type="ECO:0000259" key="9">
    <source>
        <dbReference type="PROSITE" id="PS00794"/>
    </source>
</evidence>
<keyword evidence="5" id="KW-0547">Nucleotide-binding</keyword>
<dbReference type="OrthoDB" id="9808041at2"/>
<name>B8I188_RUMCH</name>
<dbReference type="InterPro" id="IPR035907">
    <property type="entry name" value="Hppk_sf"/>
</dbReference>
<dbReference type="PANTHER" id="PTHR43071">
    <property type="entry name" value="2-AMINO-4-HYDROXY-6-HYDROXYMETHYLDIHYDROPTERIDINE PYROPHOSPHOKINASE"/>
    <property type="match status" value="1"/>
</dbReference>
<keyword evidence="8" id="KW-0289">Folate biosynthesis</keyword>
<keyword evidence="7" id="KW-0067">ATP-binding</keyword>
<dbReference type="PROSITE" id="PS00794">
    <property type="entry name" value="HPPK"/>
    <property type="match status" value="1"/>
</dbReference>
<dbReference type="UniPathway" id="UPA00077">
    <property type="reaction ID" value="UER00155"/>
</dbReference>
<dbReference type="NCBIfam" id="TIGR01498">
    <property type="entry name" value="folK"/>
    <property type="match status" value="1"/>
</dbReference>
<evidence type="ECO:0000256" key="4">
    <source>
        <dbReference type="ARBA" id="ARBA00022679"/>
    </source>
</evidence>
<keyword evidence="11" id="KW-1185">Reference proteome</keyword>
<organism evidence="10 11">
    <name type="scientific">Ruminiclostridium cellulolyticum (strain ATCC 35319 / DSM 5812 / JCM 6584 / H10)</name>
    <name type="common">Clostridium cellulolyticum</name>
    <dbReference type="NCBI Taxonomy" id="394503"/>
    <lineage>
        <taxon>Bacteria</taxon>
        <taxon>Bacillati</taxon>
        <taxon>Bacillota</taxon>
        <taxon>Clostridia</taxon>
        <taxon>Eubacteriales</taxon>
        <taxon>Oscillospiraceae</taxon>
        <taxon>Ruminiclostridium</taxon>
    </lineage>
</organism>
<dbReference type="SUPFAM" id="SSF55083">
    <property type="entry name" value="6-hydroxymethyl-7,8-dihydropterin pyrophosphokinase, HPPK"/>
    <property type="match status" value="1"/>
</dbReference>
<dbReference type="EC" id="2.7.6.3" evidence="3"/>
<dbReference type="HOGENOM" id="CLU_097916_1_2_9"/>
<dbReference type="GO" id="GO:0046654">
    <property type="term" value="P:tetrahydrofolate biosynthetic process"/>
    <property type="evidence" value="ECO:0007669"/>
    <property type="project" value="UniProtKB-UniPathway"/>
</dbReference>
<evidence type="ECO:0000313" key="11">
    <source>
        <dbReference type="Proteomes" id="UP000001349"/>
    </source>
</evidence>
<dbReference type="GO" id="GO:0005524">
    <property type="term" value="F:ATP binding"/>
    <property type="evidence" value="ECO:0007669"/>
    <property type="project" value="UniProtKB-KW"/>
</dbReference>
<dbReference type="InterPro" id="IPR000550">
    <property type="entry name" value="Hppk"/>
</dbReference>
<dbReference type="GO" id="GO:0016301">
    <property type="term" value="F:kinase activity"/>
    <property type="evidence" value="ECO:0007669"/>
    <property type="project" value="UniProtKB-KW"/>
</dbReference>
<accession>B8I188</accession>
<proteinExistence type="predicted"/>
<dbReference type="RefSeq" id="WP_015924834.1">
    <property type="nucleotide sequence ID" value="NC_011898.1"/>
</dbReference>
<comment type="catalytic activity">
    <reaction evidence="1">
        <text>6-hydroxymethyl-7,8-dihydropterin + ATP = (7,8-dihydropterin-6-yl)methyl diphosphate + AMP + H(+)</text>
        <dbReference type="Rhea" id="RHEA:11412"/>
        <dbReference type="ChEBI" id="CHEBI:15378"/>
        <dbReference type="ChEBI" id="CHEBI:30616"/>
        <dbReference type="ChEBI" id="CHEBI:44841"/>
        <dbReference type="ChEBI" id="CHEBI:72950"/>
        <dbReference type="ChEBI" id="CHEBI:456215"/>
        <dbReference type="EC" id="2.7.6.3"/>
    </reaction>
</comment>
<dbReference type="EMBL" id="CP001348">
    <property type="protein sequence ID" value="ACL75686.1"/>
    <property type="molecule type" value="Genomic_DNA"/>
</dbReference>
<sequence>MCNSEVTAYIGLGSNIGDRKFQLNRAVELLKGAEKVEVTAVSSYYNTAPVGYEQQPDFLNAVVEIRTALSAYGLLQLCSEIEKELKRERIIRWGPRTIDLDILLFGNEIIYKKDLVIPHPRMHERRFVLEPLNEIAPEVLHPVFNKYIREIFHSSFM</sequence>
<dbReference type="KEGG" id="cce:Ccel_1332"/>
<evidence type="ECO:0000256" key="7">
    <source>
        <dbReference type="ARBA" id="ARBA00022840"/>
    </source>
</evidence>
<dbReference type="eggNOG" id="COG0801">
    <property type="taxonomic scope" value="Bacteria"/>
</dbReference>
<dbReference type="GO" id="GO:0046656">
    <property type="term" value="P:folic acid biosynthetic process"/>
    <property type="evidence" value="ECO:0007669"/>
    <property type="project" value="UniProtKB-KW"/>
</dbReference>
<protein>
    <recommendedName>
        <fullName evidence="3">2-amino-4-hydroxy-6-hydroxymethyldihydropteridine diphosphokinase</fullName>
        <ecNumber evidence="3">2.7.6.3</ecNumber>
    </recommendedName>
</protein>
<evidence type="ECO:0000256" key="1">
    <source>
        <dbReference type="ARBA" id="ARBA00000198"/>
    </source>
</evidence>
<dbReference type="Proteomes" id="UP000001349">
    <property type="component" value="Chromosome"/>
</dbReference>
<evidence type="ECO:0000256" key="8">
    <source>
        <dbReference type="ARBA" id="ARBA00022909"/>
    </source>
</evidence>
<dbReference type="Gene3D" id="3.30.70.560">
    <property type="entry name" value="7,8-Dihydro-6-hydroxymethylpterin-pyrophosphokinase HPPK"/>
    <property type="match status" value="1"/>
</dbReference>
<dbReference type="PANTHER" id="PTHR43071:SF1">
    <property type="entry name" value="2-AMINO-4-HYDROXY-6-HYDROXYMETHYLDIHYDROPTERIDINE PYROPHOSPHOKINASE"/>
    <property type="match status" value="1"/>
</dbReference>
<dbReference type="CDD" id="cd00483">
    <property type="entry name" value="HPPK"/>
    <property type="match status" value="1"/>
</dbReference>